<dbReference type="EMBL" id="AMCI01001183">
    <property type="protein sequence ID" value="EJX06365.1"/>
    <property type="molecule type" value="Genomic_DNA"/>
</dbReference>
<sequence length="62" mass="7313">LNRIKDFESTQQFQDKLRHTVIRRNGKIHHNLDDEKDIDATAEVVVHLLLFPGFFECHKPSD</sequence>
<gene>
    <name evidence="1" type="ORF">EVA_05512</name>
</gene>
<comment type="caution">
    <text evidence="1">The sequence shown here is derived from an EMBL/GenBank/DDBJ whole genome shotgun (WGS) entry which is preliminary data.</text>
</comment>
<dbReference type="AlphaFoldDB" id="J9GZJ0"/>
<reference evidence="1" key="1">
    <citation type="journal article" date="2012" name="PLoS ONE">
        <title>Gene sets for utilization of primary and secondary nutrition supplies in the distal gut of endangered iberian lynx.</title>
        <authorList>
            <person name="Alcaide M."/>
            <person name="Messina E."/>
            <person name="Richter M."/>
            <person name="Bargiela R."/>
            <person name="Peplies J."/>
            <person name="Huws S.A."/>
            <person name="Newbold C.J."/>
            <person name="Golyshin P.N."/>
            <person name="Simon M.A."/>
            <person name="Lopez G."/>
            <person name="Yakimov M.M."/>
            <person name="Ferrer M."/>
        </authorList>
    </citation>
    <scope>NUCLEOTIDE SEQUENCE</scope>
</reference>
<protein>
    <submittedName>
        <fullName evidence="1">Uncharacterized protein</fullName>
    </submittedName>
</protein>
<evidence type="ECO:0000313" key="1">
    <source>
        <dbReference type="EMBL" id="EJX06365.1"/>
    </source>
</evidence>
<feature type="non-terminal residue" evidence="1">
    <location>
        <position position="1"/>
    </location>
</feature>
<accession>J9GZJ0</accession>
<organism evidence="1">
    <name type="scientific">gut metagenome</name>
    <dbReference type="NCBI Taxonomy" id="749906"/>
    <lineage>
        <taxon>unclassified sequences</taxon>
        <taxon>metagenomes</taxon>
        <taxon>organismal metagenomes</taxon>
    </lineage>
</organism>
<name>J9GZJ0_9ZZZZ</name>
<proteinExistence type="predicted"/>